<name>A0A0B7FRV2_THACB</name>
<feature type="compositionally biased region" description="Basic and acidic residues" evidence="5">
    <location>
        <begin position="654"/>
        <end position="664"/>
    </location>
</feature>
<dbReference type="GO" id="GO:0015095">
    <property type="term" value="F:magnesium ion transmembrane transporter activity"/>
    <property type="evidence" value="ECO:0007669"/>
    <property type="project" value="InterPro"/>
</dbReference>
<keyword evidence="8" id="KW-1185">Reference proteome</keyword>
<feature type="transmembrane region" description="Helical" evidence="6">
    <location>
        <begin position="419"/>
        <end position="438"/>
    </location>
</feature>
<evidence type="ECO:0000256" key="5">
    <source>
        <dbReference type="SAM" id="MobiDB-lite"/>
    </source>
</evidence>
<dbReference type="PANTHER" id="PTHR12570">
    <property type="match status" value="1"/>
</dbReference>
<feature type="transmembrane region" description="Helical" evidence="6">
    <location>
        <begin position="447"/>
        <end position="467"/>
    </location>
</feature>
<dbReference type="InterPro" id="IPR037185">
    <property type="entry name" value="EmrE-like"/>
</dbReference>
<feature type="transmembrane region" description="Helical" evidence="6">
    <location>
        <begin position="351"/>
        <end position="372"/>
    </location>
</feature>
<evidence type="ECO:0000256" key="2">
    <source>
        <dbReference type="ARBA" id="ARBA00022692"/>
    </source>
</evidence>
<feature type="transmembrane region" description="Helical" evidence="6">
    <location>
        <begin position="545"/>
        <end position="564"/>
    </location>
</feature>
<feature type="transmembrane region" description="Helical" evidence="6">
    <location>
        <begin position="487"/>
        <end position="508"/>
    </location>
</feature>
<dbReference type="SUPFAM" id="SSF103481">
    <property type="entry name" value="Multidrug resistance efflux transporter EmrE"/>
    <property type="match status" value="1"/>
</dbReference>
<evidence type="ECO:0000313" key="8">
    <source>
        <dbReference type="Proteomes" id="UP000059188"/>
    </source>
</evidence>
<evidence type="ECO:0000256" key="3">
    <source>
        <dbReference type="ARBA" id="ARBA00022989"/>
    </source>
</evidence>
<dbReference type="AlphaFoldDB" id="A0A0B7FRV2"/>
<keyword evidence="4 6" id="KW-0472">Membrane</keyword>
<dbReference type="Proteomes" id="UP000059188">
    <property type="component" value="Unassembled WGS sequence"/>
</dbReference>
<keyword evidence="3 6" id="KW-1133">Transmembrane helix</keyword>
<feature type="region of interest" description="Disordered" evidence="5">
    <location>
        <begin position="571"/>
        <end position="664"/>
    </location>
</feature>
<dbReference type="PANTHER" id="PTHR12570:SF85">
    <property type="entry name" value="DUF803 DOMAIN MEMBRANE PROTEIN (AFU_ORTHOLOGUE AFUA_1G15880)"/>
    <property type="match status" value="1"/>
</dbReference>
<feature type="transmembrane region" description="Helical" evidence="6">
    <location>
        <begin position="379"/>
        <end position="399"/>
    </location>
</feature>
<feature type="transmembrane region" description="Helical" evidence="6">
    <location>
        <begin position="326"/>
        <end position="345"/>
    </location>
</feature>
<protein>
    <submittedName>
        <fullName evidence="7">Magnesium transporter NIPA2</fullName>
    </submittedName>
</protein>
<proteinExistence type="predicted"/>
<feature type="transmembrane region" description="Helical" evidence="6">
    <location>
        <begin position="6"/>
        <end position="26"/>
    </location>
</feature>
<evidence type="ECO:0000256" key="4">
    <source>
        <dbReference type="ARBA" id="ARBA00023136"/>
    </source>
</evidence>
<gene>
    <name evidence="7" type="ORF">RSOLAG1IB_08932</name>
</gene>
<reference evidence="7 8" key="1">
    <citation type="submission" date="2014-11" db="EMBL/GenBank/DDBJ databases">
        <authorList>
            <person name="Wibberg Daniel"/>
        </authorList>
    </citation>
    <scope>NUCLEOTIDE SEQUENCE [LARGE SCALE GENOMIC DNA]</scope>
    <source>
        <strain evidence="7">Rhizoctonia solani AG1-IB 7/3/14</strain>
    </source>
</reference>
<feature type="transmembrane region" description="Helical" evidence="6">
    <location>
        <begin position="520"/>
        <end position="539"/>
    </location>
</feature>
<evidence type="ECO:0000313" key="7">
    <source>
        <dbReference type="EMBL" id="CEL58912.1"/>
    </source>
</evidence>
<dbReference type="GO" id="GO:0016020">
    <property type="term" value="C:membrane"/>
    <property type="evidence" value="ECO:0007669"/>
    <property type="project" value="UniProtKB-SubCell"/>
</dbReference>
<dbReference type="InterPro" id="IPR008521">
    <property type="entry name" value="Mg_trans_NIPA"/>
</dbReference>
<feature type="transmembrane region" description="Helical" evidence="6">
    <location>
        <begin position="54"/>
        <end position="80"/>
    </location>
</feature>
<feature type="compositionally biased region" description="Acidic residues" evidence="5">
    <location>
        <begin position="623"/>
        <end position="632"/>
    </location>
</feature>
<evidence type="ECO:0000256" key="1">
    <source>
        <dbReference type="ARBA" id="ARBA00004141"/>
    </source>
</evidence>
<dbReference type="EMBL" id="LN679135">
    <property type="protein sequence ID" value="CEL58912.1"/>
    <property type="molecule type" value="Genomic_DNA"/>
</dbReference>
<dbReference type="Pfam" id="PF05653">
    <property type="entry name" value="Mg_trans_NIPA"/>
    <property type="match status" value="2"/>
</dbReference>
<sequence>MVEDKWIGLALACSSSLAIGTSFIITKKGLNNAAQRGPASQSASDNLSYLKNPIWWAGMITLIVGKVANFAAYTFAPLILVTPLGAPSMLIERAQSTPPPQLSCTAAAPPLLQYSCMRNLVRLDHLTNTCLATTLTWMGHFSIQAFGLEKSIDPPYPEELYWVFHLASARSLPGSKMRGKNLQLTKSRVKCSELLQALLSITACFGVRHCNTCYKWANLTSLLFYCAWPYHATSPPPAVFCTETVFYLQCNRTVPGLEVIKHPCRFPLLATAMVEDKWIGLALACSSSLAIGTSFIITKKGLNDAARRGPASQSASDNLSYLKNPIWWAGMITLIVGEVANFAAYTFAPPILVTPLGALSVLIGAVLASILLHEELGHIGRVGCALCLLGSIIIVLHAPEDKEIQTVDEILQYALQPGFLMYILLVTVWSLFAIYHLVPLYGKKTPLVYISICSLVGSVSVMAIKGFGVAVKLTLAGNNQLTHPSTWVFGIVVGSCIAVQMNYFNKALDTFSTNVVNPMYYVGFSTATILASALLFRGFNTTDPANTISLITGFIVTFLGVHLLNASRQQQQQTHPGALDEEDVSWANPPASAGGHTRRSSSLYRFDPDIIRGEGNGVPLEEVREESDEEGDERTRLHRSGRGHSGGARGSRQGSRDRLGGVRI</sequence>
<keyword evidence="2 6" id="KW-0812">Transmembrane</keyword>
<evidence type="ECO:0000256" key="6">
    <source>
        <dbReference type="SAM" id="Phobius"/>
    </source>
</evidence>
<comment type="subcellular location">
    <subcellularLocation>
        <location evidence="1">Membrane</location>
        <topology evidence="1">Multi-pass membrane protein</topology>
    </subcellularLocation>
</comment>
<accession>A0A0B7FRV2</accession>
<dbReference type="OrthoDB" id="6428174at2759"/>
<organism evidence="7 8">
    <name type="scientific">Thanatephorus cucumeris (strain AG1-IB / isolate 7/3/14)</name>
    <name type="common">Lettuce bottom rot fungus</name>
    <name type="synonym">Rhizoctonia solani</name>
    <dbReference type="NCBI Taxonomy" id="1108050"/>
    <lineage>
        <taxon>Eukaryota</taxon>
        <taxon>Fungi</taxon>
        <taxon>Dikarya</taxon>
        <taxon>Basidiomycota</taxon>
        <taxon>Agaricomycotina</taxon>
        <taxon>Agaricomycetes</taxon>
        <taxon>Cantharellales</taxon>
        <taxon>Ceratobasidiaceae</taxon>
        <taxon>Rhizoctonia</taxon>
        <taxon>Rhizoctonia solani AG-1</taxon>
    </lineage>
</organism>